<protein>
    <submittedName>
        <fullName evidence="1">DUF2007 domain-containing protein</fullName>
    </submittedName>
</protein>
<gene>
    <name evidence="1" type="ORF">NM125_04540</name>
</gene>
<dbReference type="Proteomes" id="UP001139125">
    <property type="component" value="Unassembled WGS sequence"/>
</dbReference>
<accession>A0A9X2L2J2</accession>
<proteinExistence type="predicted"/>
<name>A0A9X2L2J2_9BACT</name>
<keyword evidence="2" id="KW-1185">Reference proteome</keyword>
<comment type="caution">
    <text evidence="1">The sequence shown here is derived from an EMBL/GenBank/DDBJ whole genome shotgun (WGS) entry which is preliminary data.</text>
</comment>
<evidence type="ECO:0000313" key="2">
    <source>
        <dbReference type="Proteomes" id="UP001139125"/>
    </source>
</evidence>
<evidence type="ECO:0000313" key="1">
    <source>
        <dbReference type="EMBL" id="MCP9290853.1"/>
    </source>
</evidence>
<sequence length="93" mass="10713">MSFFSKSPKPNDIDNWVCVLEGSTDLEIEMAKNYLSNLKIPSNILSKRDSAYSLNVSEMAMVYLYVPKEFEKKARKALEDLEEENPDFNPDTE</sequence>
<dbReference type="RefSeq" id="WP_255133299.1">
    <property type="nucleotide sequence ID" value="NZ_JANDBC010000001.1"/>
</dbReference>
<dbReference type="EMBL" id="JANDBC010000001">
    <property type="protein sequence ID" value="MCP9290853.1"/>
    <property type="molecule type" value="Genomic_DNA"/>
</dbReference>
<organism evidence="1 2">
    <name type="scientific">Gracilimonas sediminicola</name>
    <dbReference type="NCBI Taxonomy" id="2952158"/>
    <lineage>
        <taxon>Bacteria</taxon>
        <taxon>Pseudomonadati</taxon>
        <taxon>Balneolota</taxon>
        <taxon>Balneolia</taxon>
        <taxon>Balneolales</taxon>
        <taxon>Balneolaceae</taxon>
        <taxon>Gracilimonas</taxon>
    </lineage>
</organism>
<reference evidence="1" key="1">
    <citation type="submission" date="2022-06" db="EMBL/GenBank/DDBJ databases">
        <title>Gracilimonas sp. CAU 1638 isolated from sea sediment.</title>
        <authorList>
            <person name="Kim W."/>
        </authorList>
    </citation>
    <scope>NUCLEOTIDE SEQUENCE</scope>
    <source>
        <strain evidence="1">CAU 1638</strain>
    </source>
</reference>
<dbReference type="AlphaFoldDB" id="A0A9X2L2J2"/>